<protein>
    <submittedName>
        <fullName evidence="2">Uncharacterized protein</fullName>
    </submittedName>
</protein>
<organism evidence="2 3">
    <name type="scientific">Albula glossodonta</name>
    <name type="common">roundjaw bonefish</name>
    <dbReference type="NCBI Taxonomy" id="121402"/>
    <lineage>
        <taxon>Eukaryota</taxon>
        <taxon>Metazoa</taxon>
        <taxon>Chordata</taxon>
        <taxon>Craniata</taxon>
        <taxon>Vertebrata</taxon>
        <taxon>Euteleostomi</taxon>
        <taxon>Actinopterygii</taxon>
        <taxon>Neopterygii</taxon>
        <taxon>Teleostei</taxon>
        <taxon>Albuliformes</taxon>
        <taxon>Albulidae</taxon>
        <taxon>Albula</taxon>
    </lineage>
</organism>
<dbReference type="PANTHER" id="PTHR46449">
    <property type="entry name" value="ZGC:158260"/>
    <property type="match status" value="1"/>
</dbReference>
<dbReference type="AlphaFoldDB" id="A0A8T2PST9"/>
<evidence type="ECO:0000256" key="1">
    <source>
        <dbReference type="ARBA" id="ARBA00005277"/>
    </source>
</evidence>
<sequence length="75" mass="8734">MSPLNPRFNWIQKGSSTECGCETKPRNHLTKEQVCFSKRNPQQQARLRHIAEVEYSLTQHPLALYPHLQESMSPE</sequence>
<dbReference type="EMBL" id="JAFBMS010000002">
    <property type="protein sequence ID" value="KAG9354423.1"/>
    <property type="molecule type" value="Genomic_DNA"/>
</dbReference>
<comment type="similarity">
    <text evidence="1">Belongs to the FAM47 family.</text>
</comment>
<dbReference type="Pfam" id="PF14642">
    <property type="entry name" value="FAM47"/>
    <property type="match status" value="1"/>
</dbReference>
<comment type="caution">
    <text evidence="2">The sequence shown here is derived from an EMBL/GenBank/DDBJ whole genome shotgun (WGS) entry which is preliminary data.</text>
</comment>
<name>A0A8T2PST9_9TELE</name>
<accession>A0A8T2PST9</accession>
<dbReference type="GO" id="GO:0000785">
    <property type="term" value="C:chromatin"/>
    <property type="evidence" value="ECO:0007669"/>
    <property type="project" value="TreeGrafter"/>
</dbReference>
<dbReference type="PANTHER" id="PTHR46449:SF5">
    <property type="entry name" value="FAMILY WITH SEQUENCE SIMILARITY 47 MEMBER E"/>
    <property type="match status" value="1"/>
</dbReference>
<gene>
    <name evidence="2" type="ORF">JZ751_001132</name>
</gene>
<evidence type="ECO:0000313" key="2">
    <source>
        <dbReference type="EMBL" id="KAG9354423.1"/>
    </source>
</evidence>
<evidence type="ECO:0000313" key="3">
    <source>
        <dbReference type="Proteomes" id="UP000824540"/>
    </source>
</evidence>
<reference evidence="2" key="1">
    <citation type="thesis" date="2021" institute="BYU ScholarsArchive" country="Provo, UT, USA">
        <title>Applications of and Algorithms for Genome Assembly and Genomic Analyses with an Emphasis on Marine Teleosts.</title>
        <authorList>
            <person name="Pickett B.D."/>
        </authorList>
    </citation>
    <scope>NUCLEOTIDE SEQUENCE</scope>
    <source>
        <strain evidence="2">HI-2016</strain>
    </source>
</reference>
<dbReference type="InterPro" id="IPR032743">
    <property type="entry name" value="FAM47"/>
</dbReference>
<dbReference type="GO" id="GO:0045815">
    <property type="term" value="P:transcription initiation-coupled chromatin remodeling"/>
    <property type="evidence" value="ECO:0007669"/>
    <property type="project" value="TreeGrafter"/>
</dbReference>
<keyword evidence="3" id="KW-1185">Reference proteome</keyword>
<proteinExistence type="inferred from homology"/>
<dbReference type="OrthoDB" id="6755972at2759"/>
<dbReference type="Proteomes" id="UP000824540">
    <property type="component" value="Unassembled WGS sequence"/>
</dbReference>
<feature type="non-terminal residue" evidence="2">
    <location>
        <position position="1"/>
    </location>
</feature>